<protein>
    <submittedName>
        <fullName evidence="5">DUF4139 domain-containing protein</fullName>
    </submittedName>
</protein>
<feature type="chain" id="PRO_5041655893" evidence="2">
    <location>
        <begin position="19"/>
        <end position="523"/>
    </location>
</feature>
<dbReference type="PANTHER" id="PTHR31005">
    <property type="entry name" value="DUF4139 DOMAIN-CONTAINING PROTEIN"/>
    <property type="match status" value="1"/>
</dbReference>
<dbReference type="Proteomes" id="UP000326380">
    <property type="component" value="Unassembled WGS sequence"/>
</dbReference>
<keyword evidence="6" id="KW-1185">Reference proteome</keyword>
<feature type="domain" description="DUF4140" evidence="4">
    <location>
        <begin position="33"/>
        <end position="127"/>
    </location>
</feature>
<evidence type="ECO:0000313" key="6">
    <source>
        <dbReference type="Proteomes" id="UP000326380"/>
    </source>
</evidence>
<dbReference type="InterPro" id="IPR025554">
    <property type="entry name" value="DUF4140"/>
</dbReference>
<dbReference type="Pfam" id="PF13600">
    <property type="entry name" value="DUF4140"/>
    <property type="match status" value="1"/>
</dbReference>
<evidence type="ECO:0000259" key="3">
    <source>
        <dbReference type="Pfam" id="PF13598"/>
    </source>
</evidence>
<dbReference type="EMBL" id="VTWU01000005">
    <property type="protein sequence ID" value="KAA9331297.1"/>
    <property type="molecule type" value="Genomic_DNA"/>
</dbReference>
<evidence type="ECO:0000256" key="1">
    <source>
        <dbReference type="SAM" id="Coils"/>
    </source>
</evidence>
<organism evidence="5 6">
    <name type="scientific">Hymenobacter busanensis</name>
    <dbReference type="NCBI Taxonomy" id="2607656"/>
    <lineage>
        <taxon>Bacteria</taxon>
        <taxon>Pseudomonadati</taxon>
        <taxon>Bacteroidota</taxon>
        <taxon>Cytophagia</taxon>
        <taxon>Cytophagales</taxon>
        <taxon>Hymenobacteraceae</taxon>
        <taxon>Hymenobacter</taxon>
    </lineage>
</organism>
<evidence type="ECO:0000313" key="5">
    <source>
        <dbReference type="EMBL" id="KAA9331297.1"/>
    </source>
</evidence>
<feature type="signal peptide" evidence="2">
    <location>
        <begin position="1"/>
        <end position="18"/>
    </location>
</feature>
<accession>A0AA88JZB1</accession>
<dbReference type="Pfam" id="PF13598">
    <property type="entry name" value="DUF4139"/>
    <property type="match status" value="1"/>
</dbReference>
<dbReference type="InterPro" id="IPR011935">
    <property type="entry name" value="CHP02231"/>
</dbReference>
<comment type="caution">
    <text evidence="5">The sequence shown here is derived from an EMBL/GenBank/DDBJ whole genome shotgun (WGS) entry which is preliminary data.</text>
</comment>
<evidence type="ECO:0000256" key="2">
    <source>
        <dbReference type="SAM" id="SignalP"/>
    </source>
</evidence>
<proteinExistence type="predicted"/>
<keyword evidence="2" id="KW-0732">Signal</keyword>
<feature type="coiled-coil region" evidence="1">
    <location>
        <begin position="97"/>
        <end position="131"/>
    </location>
</feature>
<feature type="domain" description="DUF4139" evidence="3">
    <location>
        <begin position="223"/>
        <end position="504"/>
    </location>
</feature>
<keyword evidence="1" id="KW-0175">Coiled coil</keyword>
<dbReference type="AlphaFoldDB" id="A0AA88JZB1"/>
<reference evidence="5 6" key="1">
    <citation type="submission" date="2019-09" db="EMBL/GenBank/DDBJ databases">
        <title>Genome sequence of Hymenobacter sp. M3.</title>
        <authorList>
            <person name="Srinivasan S."/>
        </authorList>
    </citation>
    <scope>NUCLEOTIDE SEQUENCE [LARGE SCALE GENOMIC DNA]</scope>
    <source>
        <strain evidence="5 6">M3</strain>
    </source>
</reference>
<dbReference type="PANTHER" id="PTHR31005:SF8">
    <property type="entry name" value="DUF4139 DOMAIN-CONTAINING PROTEIN"/>
    <property type="match status" value="1"/>
</dbReference>
<evidence type="ECO:0000259" key="4">
    <source>
        <dbReference type="Pfam" id="PF13600"/>
    </source>
</evidence>
<sequence>MRIRVLVSCLTLSIGAYAQTPAPIVVSPELKAVTLYLNRAELTQQGTVALPAGTSTVRVRGLSNWANQENMEIRFGGEAELMAVGGEAADLPPGPINRAAQDSLTRAAEELERVKAELKALEEERTMWLSNRTLPTGTQASWSAELQKGATLLRTRLVAIQLETNKLTAQQTNLVNQMALLGNRVGQAAKTSNDVVLTVRAARAGTVPLTVRYFTENPERYRYWTPVLDIRADDAARKLNFVMRAQLHNRSFLDWQRVKLTLVNQTLGEEDVSRPELAPWELDFDGNDNVGEGRVDEFRVKGTATGRAAEVVQSTRYVVAEPLTLASNRRRTIELPSLPLQGTPEFLALPKLSDKVFLQTKVTGWEGLQLPEEAKVYHRGAYVGDTKLETRAYNDSLEVSLGFDDRIIVNRAKVEDLSGKAGLSNNRRVRLTYELNVRNLHPEAVRVRVLDQVPISEEKEIQVKVLDTSGAQLDAQTGKLTWIVPLAANTNKKLRFSFEVEYPQDKPVEIINHRVRISSPKFR</sequence>
<dbReference type="InterPro" id="IPR037291">
    <property type="entry name" value="DUF4139"/>
</dbReference>
<name>A0AA88JZB1_9BACT</name>
<gene>
    <name evidence="5" type="ORF">F0P96_13680</name>
</gene>